<name>A0A7C6Z374_9FIRM</name>
<dbReference type="PANTHER" id="PTHR30032">
    <property type="entry name" value="N-ACETYLMURAMOYL-L-ALANINE AMIDASE-RELATED"/>
    <property type="match status" value="1"/>
</dbReference>
<proteinExistence type="predicted"/>
<gene>
    <name evidence="1" type="ORF">GX523_04415</name>
</gene>
<dbReference type="Proteomes" id="UP000553059">
    <property type="component" value="Unassembled WGS sequence"/>
</dbReference>
<reference evidence="1 2" key="1">
    <citation type="journal article" date="2020" name="Biotechnol. Biofuels">
        <title>New insights from the biogas microbiome by comprehensive genome-resolved metagenomics of nearly 1600 species originating from multiple anaerobic digesters.</title>
        <authorList>
            <person name="Campanaro S."/>
            <person name="Treu L."/>
            <person name="Rodriguez-R L.M."/>
            <person name="Kovalovszki A."/>
            <person name="Ziels R.M."/>
            <person name="Maus I."/>
            <person name="Zhu X."/>
            <person name="Kougias P.G."/>
            <person name="Basile A."/>
            <person name="Luo G."/>
            <person name="Schluter A."/>
            <person name="Konstantinidis K.T."/>
            <person name="Angelidaki I."/>
        </authorList>
    </citation>
    <scope>NUCLEOTIDE SEQUENCE [LARGE SCALE GENOMIC DNA]</scope>
    <source>
        <strain evidence="1">AS05jafATM_4</strain>
    </source>
</reference>
<comment type="caution">
    <text evidence="1">The sequence shown here is derived from an EMBL/GenBank/DDBJ whole genome shotgun (WGS) entry which is preliminary data.</text>
</comment>
<protein>
    <submittedName>
        <fullName evidence="1">Cell wall-binding repeat-containing protein</fullName>
    </submittedName>
</protein>
<organism evidence="1 2">
    <name type="scientific">Desulfitobacterium dehalogenans</name>
    <dbReference type="NCBI Taxonomy" id="36854"/>
    <lineage>
        <taxon>Bacteria</taxon>
        <taxon>Bacillati</taxon>
        <taxon>Bacillota</taxon>
        <taxon>Clostridia</taxon>
        <taxon>Eubacteriales</taxon>
        <taxon>Desulfitobacteriaceae</taxon>
        <taxon>Desulfitobacterium</taxon>
    </lineage>
</organism>
<dbReference type="InterPro" id="IPR051922">
    <property type="entry name" value="Bact_Sporulation_Assoc"/>
</dbReference>
<evidence type="ECO:0000313" key="1">
    <source>
        <dbReference type="EMBL" id="HHY25990.1"/>
    </source>
</evidence>
<dbReference type="InterPro" id="IPR007253">
    <property type="entry name" value="Cell_wall-bd_2"/>
</dbReference>
<accession>A0A7C6Z374</accession>
<dbReference type="Pfam" id="PF04122">
    <property type="entry name" value="CW_binding_2"/>
    <property type="match status" value="3"/>
</dbReference>
<dbReference type="EMBL" id="DUTF01000099">
    <property type="protein sequence ID" value="HHY25990.1"/>
    <property type="molecule type" value="Genomic_DNA"/>
</dbReference>
<dbReference type="Gene3D" id="3.40.50.12090">
    <property type="match status" value="2"/>
</dbReference>
<dbReference type="AlphaFoldDB" id="A0A7C6Z374"/>
<evidence type="ECO:0000313" key="2">
    <source>
        <dbReference type="Proteomes" id="UP000553059"/>
    </source>
</evidence>
<sequence length="644" mass="71706">MKQEKRTLLISIFMVFFTFLGGNNLEASTFAPKDTPEPPLLTYKGAHSVEIRSYVPGYDLDKLEEIYNEFTKNTIGEEIAFLSHINLYPDYPRGTDTVGMWYGEWFRDQLAPGRYIDLFGVGDDNPYVLNTLSHEYGHHFLYYYLNKKEGITTNYLDSHYAKIRNLTYYAEVNNGDHSWSVLEIAAEDYVQLFGSPDLIRIRSYQYTPQENTHIPLAWEVPGLYDYFVNLSGLKGKKDQEAPSKPLLQLTEVTPSGLFFQWEESTDDSCEPLTYSVVGVTQPTKDSTVKYLMNITKENNQYKSSLSRKQLREDRVEDILVKLIVMDQSGNAVSSNIQIDLNHPENYFSYVFPGQRICGIDRYRTSVAISQEIFPQGSACAILVTGEDFPDALSAAPLAQKYNAPILLTPSKTLDLYTKAEIKRLGAKNIIIIGGTGAVSQGIEESLKSKGISVRRIEGTSRYETSLAIAKELGNFKEFFVCTGENFPDALSAAAVAASEGMPVLLTPSNNLPERFLEFIEDHDLTQPYVVGGTGVISNHVFNQLPRAKRLSGNDRYETNLAILEEFSLSFTGSTAYLATGTNYPDALSGSVLAAQMKSPILLAGTNLANEAKSYLSSKGLDDQNVQIIGGSGVVSDSLLKKIFE</sequence>
<dbReference type="PANTHER" id="PTHR30032:SF8">
    <property type="entry name" value="GERMINATION-SPECIFIC N-ACETYLMURAMOYL-L-ALANINE AMIDASE"/>
    <property type="match status" value="1"/>
</dbReference>